<name>A0ABQ3R861_STRRR</name>
<feature type="transmembrane region" description="Helical" evidence="1">
    <location>
        <begin position="42"/>
        <end position="60"/>
    </location>
</feature>
<organism evidence="2 3">
    <name type="scientific">Streptomyces rubradiris</name>
    <name type="common">Streptomyces achromogenes subsp. rubradiris</name>
    <dbReference type="NCBI Taxonomy" id="285531"/>
    <lineage>
        <taxon>Bacteria</taxon>
        <taxon>Bacillati</taxon>
        <taxon>Actinomycetota</taxon>
        <taxon>Actinomycetes</taxon>
        <taxon>Kitasatosporales</taxon>
        <taxon>Streptomycetaceae</taxon>
        <taxon>Streptomyces</taxon>
    </lineage>
</organism>
<evidence type="ECO:0000313" key="2">
    <source>
        <dbReference type="EMBL" id="GHI52045.1"/>
    </source>
</evidence>
<sequence length="68" mass="7551">MPLGWTSEQKAGIRRWWQFGTIFSMIGVLLGVILIVKGNAGGWGLLVLLLAVWGAATYWLHTARRSQP</sequence>
<protein>
    <submittedName>
        <fullName evidence="2">Uncharacterized protein</fullName>
    </submittedName>
</protein>
<feature type="transmembrane region" description="Helical" evidence="1">
    <location>
        <begin position="16"/>
        <end position="36"/>
    </location>
</feature>
<keyword evidence="1" id="KW-0812">Transmembrane</keyword>
<evidence type="ECO:0000256" key="1">
    <source>
        <dbReference type="SAM" id="Phobius"/>
    </source>
</evidence>
<keyword evidence="1" id="KW-0472">Membrane</keyword>
<dbReference type="Proteomes" id="UP000646738">
    <property type="component" value="Unassembled WGS sequence"/>
</dbReference>
<evidence type="ECO:0000313" key="3">
    <source>
        <dbReference type="Proteomes" id="UP000646738"/>
    </source>
</evidence>
<dbReference type="EMBL" id="BNEA01000007">
    <property type="protein sequence ID" value="GHI52045.1"/>
    <property type="molecule type" value="Genomic_DNA"/>
</dbReference>
<keyword evidence="3" id="KW-1185">Reference proteome</keyword>
<accession>A0ABQ3R861</accession>
<comment type="caution">
    <text evidence="2">The sequence shown here is derived from an EMBL/GenBank/DDBJ whole genome shotgun (WGS) entry which is preliminary data.</text>
</comment>
<reference evidence="3" key="1">
    <citation type="submission" date="2023-07" db="EMBL/GenBank/DDBJ databases">
        <title>Whole genome shotgun sequence of Streptomyces achromogenes subsp. rubradiris NBRC 14000.</title>
        <authorList>
            <person name="Komaki H."/>
            <person name="Tamura T."/>
        </authorList>
    </citation>
    <scope>NUCLEOTIDE SEQUENCE [LARGE SCALE GENOMIC DNA]</scope>
    <source>
        <strain evidence="3">NBRC 14000</strain>
    </source>
</reference>
<keyword evidence="1" id="KW-1133">Transmembrane helix</keyword>
<proteinExistence type="predicted"/>
<gene>
    <name evidence="2" type="ORF">Srubr_18910</name>
</gene>